<reference evidence="2" key="1">
    <citation type="journal article" date="2022" name="bioRxiv">
        <title>Genomics of Preaxostyla Flagellates Illuminates Evolutionary Transitions and the Path Towards Mitochondrial Loss.</title>
        <authorList>
            <person name="Novak L.V.F."/>
            <person name="Treitli S.C."/>
            <person name="Pyrih J."/>
            <person name="Halakuc P."/>
            <person name="Pipaliya S.V."/>
            <person name="Vacek V."/>
            <person name="Brzon O."/>
            <person name="Soukal P."/>
            <person name="Eme L."/>
            <person name="Dacks J.B."/>
            <person name="Karnkowska A."/>
            <person name="Elias M."/>
            <person name="Hampl V."/>
        </authorList>
    </citation>
    <scope>NUCLEOTIDE SEQUENCE</scope>
    <source>
        <strain evidence="2">RCP-MX</strain>
    </source>
</reference>
<evidence type="ECO:0008006" key="4">
    <source>
        <dbReference type="Google" id="ProtNLM"/>
    </source>
</evidence>
<accession>A0ABQ8UE96</accession>
<name>A0ABQ8UE96_9EUKA</name>
<comment type="caution">
    <text evidence="2">The sequence shown here is derived from an EMBL/GenBank/DDBJ whole genome shotgun (WGS) entry which is preliminary data.</text>
</comment>
<dbReference type="Proteomes" id="UP001141327">
    <property type="component" value="Unassembled WGS sequence"/>
</dbReference>
<sequence>MCVDPVVAESLEQLLRSVFASALGIFVRTAETPKLYFLYIDHEFVLLGVAYIKLVGHCLSFAAKTVRYSKIDINPLQKRVEDLATEAKALAKHATGLAKQAKELAKQVRELVKQARELDKREVSRLRKSAEVEERQAEVEKQQAEVAPQLTELLRCAVAGMLDDQAQLVQGSLRELATILASEIGEGGRPTEIQAKDTGILPDKILRTDFPQAGSGEWKHMPAGRPIDGETSARNLYRLVPPLPPGPKQHPAPVAQPTEAPRPLAFIKLVPAGSWGDQKLCLPEATCLREWMIFDMNYVLMGYPDYGKTLYDAPPSPELILPAAHQILVQITKLTELLICHNDLRLPNVAWQPGRPETITLIDYDRSTNLGAPYSVHYSSVEVPQGLVVLYQTSLLLRRLGKGRAQANPTDDHPNPEITATCNFLISGVDLPWPPKQAVSAVWQISAITARLRHERDRLAALLGPKAASTPSRGVLPTTTFHISCSASSPF</sequence>
<gene>
    <name evidence="2" type="ORF">PAPYR_9289</name>
</gene>
<evidence type="ECO:0000256" key="1">
    <source>
        <dbReference type="SAM" id="Coils"/>
    </source>
</evidence>
<keyword evidence="3" id="KW-1185">Reference proteome</keyword>
<feature type="coiled-coil region" evidence="1">
    <location>
        <begin position="94"/>
        <end position="147"/>
    </location>
</feature>
<dbReference type="SUPFAM" id="SSF56112">
    <property type="entry name" value="Protein kinase-like (PK-like)"/>
    <property type="match status" value="1"/>
</dbReference>
<keyword evidence="1" id="KW-0175">Coiled coil</keyword>
<proteinExistence type="predicted"/>
<organism evidence="2 3">
    <name type="scientific">Paratrimastix pyriformis</name>
    <dbReference type="NCBI Taxonomy" id="342808"/>
    <lineage>
        <taxon>Eukaryota</taxon>
        <taxon>Metamonada</taxon>
        <taxon>Preaxostyla</taxon>
        <taxon>Paratrimastigidae</taxon>
        <taxon>Paratrimastix</taxon>
    </lineage>
</organism>
<evidence type="ECO:0000313" key="3">
    <source>
        <dbReference type="Proteomes" id="UP001141327"/>
    </source>
</evidence>
<evidence type="ECO:0000313" key="2">
    <source>
        <dbReference type="EMBL" id="KAJ4455690.1"/>
    </source>
</evidence>
<dbReference type="InterPro" id="IPR011009">
    <property type="entry name" value="Kinase-like_dom_sf"/>
</dbReference>
<protein>
    <recommendedName>
        <fullName evidence="4">Aminoglycoside phosphotransferase domain-containing protein</fullName>
    </recommendedName>
</protein>
<dbReference type="EMBL" id="JAPMOS010000096">
    <property type="protein sequence ID" value="KAJ4455690.1"/>
    <property type="molecule type" value="Genomic_DNA"/>
</dbReference>